<dbReference type="PANTHER" id="PTHR13932:SF5">
    <property type="entry name" value="RADICAL S-ADENOSYL METHIONINE DOMAIN-CONTAINING PROTEIN 1, MITOCHONDRIAL"/>
    <property type="match status" value="1"/>
</dbReference>
<evidence type="ECO:0000256" key="8">
    <source>
        <dbReference type="ARBA" id="ARBA00023014"/>
    </source>
</evidence>
<dbReference type="EMBL" id="CADCWJ010000852">
    <property type="protein sequence ID" value="CAA9585396.1"/>
    <property type="molecule type" value="Genomic_DNA"/>
</dbReference>
<dbReference type="InterPro" id="IPR004559">
    <property type="entry name" value="HemW-like"/>
</dbReference>
<keyword evidence="6 10" id="KW-0479">Metal-binding</keyword>
<keyword evidence="7 10" id="KW-0408">Iron</keyword>
<evidence type="ECO:0000313" key="12">
    <source>
        <dbReference type="EMBL" id="CAA9585396.1"/>
    </source>
</evidence>
<dbReference type="InterPro" id="IPR007197">
    <property type="entry name" value="rSAM"/>
</dbReference>
<evidence type="ECO:0000256" key="1">
    <source>
        <dbReference type="ARBA" id="ARBA00001966"/>
    </source>
</evidence>
<dbReference type="SFLD" id="SFLDG01065">
    <property type="entry name" value="anaerobic_coproporphyrinogen-I"/>
    <property type="match status" value="1"/>
</dbReference>
<comment type="function">
    <text evidence="10">Probably acts as a heme chaperone, transferring heme to an unknown acceptor. Binds one molecule of heme per monomer, possibly covalently. Binds 1 [4Fe-4S] cluster. The cluster is coordinated with 3 cysteines and an exchangeable S-adenosyl-L-methionine.</text>
</comment>
<dbReference type="InterPro" id="IPR058240">
    <property type="entry name" value="rSAM_sf"/>
</dbReference>
<dbReference type="GO" id="GO:0005737">
    <property type="term" value="C:cytoplasm"/>
    <property type="evidence" value="ECO:0007669"/>
    <property type="project" value="UniProtKB-SubCell"/>
</dbReference>
<evidence type="ECO:0000256" key="10">
    <source>
        <dbReference type="RuleBase" id="RU364116"/>
    </source>
</evidence>
<dbReference type="InterPro" id="IPR006638">
    <property type="entry name" value="Elp3/MiaA/NifB-like_rSAM"/>
</dbReference>
<keyword evidence="10" id="KW-0963">Cytoplasm</keyword>
<comment type="subcellular location">
    <subcellularLocation>
        <location evidence="10">Cytoplasm</location>
    </subcellularLocation>
</comment>
<dbReference type="GO" id="GO:0046872">
    <property type="term" value="F:metal ion binding"/>
    <property type="evidence" value="ECO:0007669"/>
    <property type="project" value="UniProtKB-UniRule"/>
</dbReference>
<protein>
    <recommendedName>
        <fullName evidence="3 10">Heme chaperone HemW</fullName>
    </recommendedName>
</protein>
<comment type="similarity">
    <text evidence="2">Belongs to the anaerobic coproporphyrinogen-III oxidase family. HemW subfamily.</text>
</comment>
<evidence type="ECO:0000256" key="5">
    <source>
        <dbReference type="ARBA" id="ARBA00022691"/>
    </source>
</evidence>
<comment type="cofactor">
    <cofactor evidence="1">
        <name>[4Fe-4S] cluster</name>
        <dbReference type="ChEBI" id="CHEBI:49883"/>
    </cofactor>
</comment>
<evidence type="ECO:0000256" key="2">
    <source>
        <dbReference type="ARBA" id="ARBA00006100"/>
    </source>
</evidence>
<evidence type="ECO:0000256" key="9">
    <source>
        <dbReference type="ARBA" id="ARBA00023186"/>
    </source>
</evidence>
<evidence type="ECO:0000259" key="11">
    <source>
        <dbReference type="PROSITE" id="PS51918"/>
    </source>
</evidence>
<keyword evidence="4 10" id="KW-0349">Heme</keyword>
<name>A0A6J4VWY8_9BACT</name>
<evidence type="ECO:0000256" key="6">
    <source>
        <dbReference type="ARBA" id="ARBA00022723"/>
    </source>
</evidence>
<dbReference type="GO" id="GO:0006779">
    <property type="term" value="P:porphyrin-containing compound biosynthetic process"/>
    <property type="evidence" value="ECO:0007669"/>
    <property type="project" value="InterPro"/>
</dbReference>
<dbReference type="GO" id="GO:0004109">
    <property type="term" value="F:coproporphyrinogen oxidase activity"/>
    <property type="evidence" value="ECO:0007669"/>
    <property type="project" value="InterPro"/>
</dbReference>
<proteinExistence type="inferred from homology"/>
<dbReference type="InterPro" id="IPR034505">
    <property type="entry name" value="Coproporphyrinogen-III_oxidase"/>
</dbReference>
<dbReference type="PANTHER" id="PTHR13932">
    <property type="entry name" value="COPROPORPHYRINIGEN III OXIDASE"/>
    <property type="match status" value="1"/>
</dbReference>
<organism evidence="12">
    <name type="scientific">uncultured Thermomicrobiales bacterium</name>
    <dbReference type="NCBI Taxonomy" id="1645740"/>
    <lineage>
        <taxon>Bacteria</taxon>
        <taxon>Pseudomonadati</taxon>
        <taxon>Thermomicrobiota</taxon>
        <taxon>Thermomicrobia</taxon>
        <taxon>Thermomicrobiales</taxon>
        <taxon>environmental samples</taxon>
    </lineage>
</organism>
<sequence length="389" mass="42350">MIIAPAPSDAAVGIYMHIPFCAHICPYCDFTTYAGKENLIPRYVQALETALRQEGERHSDRSVATIFLGGGTPSLLSASQMGTVLDACRGSFAIAPDAEITVECNPNGLTAGLLAGYREAGVNRLSIGAQTLDRRGLRTLGRQHESSNTLAALDVARDTGFDNVSLDLIFGWPGQTLELWQRDLMVVLEHPRGPEHLSLYSLIVEPGTPFADAAARGILKMPDDDATADLYETAMTTLGTAGWLHYEVANWARTPDLVSRHNAVYWRNGDYLGIGAGAHGHVGNRRTMNHLLPETWCGAVERGEATASNAETIDDRTARGETMMLGLRLVRDGVDGDAFQRRHGLTLEEAFGPAIQELIDIGMLERNERSVRLTPRGLMIANDVVARFL</sequence>
<evidence type="ECO:0000256" key="3">
    <source>
        <dbReference type="ARBA" id="ARBA00017228"/>
    </source>
</evidence>
<dbReference type="SMART" id="SM00729">
    <property type="entry name" value="Elp3"/>
    <property type="match status" value="1"/>
</dbReference>
<keyword evidence="8 10" id="KW-0411">Iron-sulfur</keyword>
<dbReference type="CDD" id="cd01335">
    <property type="entry name" value="Radical_SAM"/>
    <property type="match status" value="1"/>
</dbReference>
<dbReference type="SFLD" id="SFLDF00562">
    <property type="entry name" value="HemN-like__clustered_with_heat"/>
    <property type="match status" value="1"/>
</dbReference>
<keyword evidence="10" id="KW-0004">4Fe-4S</keyword>
<dbReference type="Pfam" id="PF04055">
    <property type="entry name" value="Radical_SAM"/>
    <property type="match status" value="1"/>
</dbReference>
<dbReference type="InterPro" id="IPR013785">
    <property type="entry name" value="Aldolase_TIM"/>
</dbReference>
<feature type="domain" description="Radical SAM core" evidence="11">
    <location>
        <begin position="6"/>
        <end position="245"/>
    </location>
</feature>
<accession>A0A6J4VWY8</accession>
<keyword evidence="9 10" id="KW-0143">Chaperone</keyword>
<keyword evidence="12" id="KW-0346">Stress response</keyword>
<dbReference type="NCBIfam" id="TIGR00539">
    <property type="entry name" value="hemN_rel"/>
    <property type="match status" value="1"/>
</dbReference>
<dbReference type="AlphaFoldDB" id="A0A6J4VWY8"/>
<dbReference type="SFLD" id="SFLDS00029">
    <property type="entry name" value="Radical_SAM"/>
    <property type="match status" value="1"/>
</dbReference>
<gene>
    <name evidence="12" type="ORF">AVDCRST_MAG87-3871</name>
</gene>
<dbReference type="GO" id="GO:0051539">
    <property type="term" value="F:4 iron, 4 sulfur cluster binding"/>
    <property type="evidence" value="ECO:0007669"/>
    <property type="project" value="UniProtKB-UniRule"/>
</dbReference>
<dbReference type="InterPro" id="IPR010723">
    <property type="entry name" value="HemN_C"/>
</dbReference>
<dbReference type="SFLD" id="SFLDF00288">
    <property type="entry name" value="HemN-like__clustered_with_nucl"/>
    <property type="match status" value="1"/>
</dbReference>
<dbReference type="Pfam" id="PF06969">
    <property type="entry name" value="HemN_C"/>
    <property type="match status" value="1"/>
</dbReference>
<dbReference type="SUPFAM" id="SSF102114">
    <property type="entry name" value="Radical SAM enzymes"/>
    <property type="match status" value="1"/>
</dbReference>
<evidence type="ECO:0000256" key="7">
    <source>
        <dbReference type="ARBA" id="ARBA00023004"/>
    </source>
</evidence>
<reference evidence="12" key="1">
    <citation type="submission" date="2020-02" db="EMBL/GenBank/DDBJ databases">
        <authorList>
            <person name="Meier V. D."/>
        </authorList>
    </citation>
    <scope>NUCLEOTIDE SEQUENCE</scope>
    <source>
        <strain evidence="12">AVDCRST_MAG87</strain>
    </source>
</reference>
<evidence type="ECO:0000256" key="4">
    <source>
        <dbReference type="ARBA" id="ARBA00022617"/>
    </source>
</evidence>
<keyword evidence="5 10" id="KW-0949">S-adenosyl-L-methionine</keyword>
<dbReference type="PROSITE" id="PS51918">
    <property type="entry name" value="RADICAL_SAM"/>
    <property type="match status" value="1"/>
</dbReference>
<dbReference type="Gene3D" id="3.20.20.70">
    <property type="entry name" value="Aldolase class I"/>
    <property type="match status" value="1"/>
</dbReference>